<evidence type="ECO:0000256" key="8">
    <source>
        <dbReference type="ARBA" id="ARBA00032015"/>
    </source>
</evidence>
<dbReference type="Pfam" id="PF11635">
    <property type="entry name" value="Med16_N"/>
    <property type="match status" value="1"/>
</dbReference>
<evidence type="ECO:0000256" key="1">
    <source>
        <dbReference type="ARBA" id="ARBA00004123"/>
    </source>
</evidence>
<keyword evidence="12" id="KW-1185">Reference proteome</keyword>
<evidence type="ECO:0000256" key="5">
    <source>
        <dbReference type="ARBA" id="ARBA00023159"/>
    </source>
</evidence>
<dbReference type="PANTHER" id="PTHR13224">
    <property type="entry name" value="THYROID HORMONE RECEPTOR-ASSOCIATED PROTEIN-RELATED"/>
    <property type="match status" value="1"/>
</dbReference>
<feature type="domain" description="Mediator complex subunit Med16 N-terminal" evidence="10">
    <location>
        <begin position="139"/>
        <end position="468"/>
    </location>
</feature>
<comment type="subcellular location">
    <subcellularLocation>
        <location evidence="1 9">Nucleus</location>
    </subcellularLocation>
</comment>
<sequence length="894" mass="99521">MMDDDQYMEDLFNDSAEQIPIPVGAPPVKRLAQRLDELIENGCCQKIAWSKSGCVANITRHGRGVNLRAFQRDSSTGKWVFGDESPLEIPSPHDDYPLVHLSWGHLGVDLTVIDAAGRVLIFTATQAVDRLKLARDNVTDQENEHSAVVGLHWLPVSPQQAKYHVIWSGERSEEKWRYNMTSHEWKEPHNSLHPRLSLAAFLCFTRGGTVRLFFQQPDQQWADTSADVEPATSTRDVFTHASFASDSENSILLAAHTVAGAIHVYRVKITWNAQPGKPGTPILDVLPLKTELNCAVQVTDLGGGDAALGASAKITYPAKLTHLEFIPSGPETGPFEPSHPTILAIFAHTPPPITSIMDQTQSQQPPFSILSRWELHENRHNLVSGFESIKKRSHNSAERREVTLKRLPDMMMATATIGLFCLNFYTRFAFCQSDGTVEFRDRYSMEVLSADMNSNTVTSLVQAGFSFTAPEPGLHMALSPSACILATVQPDGQITSKNMEFTSGSLNDGNDDPKTTAAIAALVLQYSSASLQYMSVDDLFAVMPQDTDPRLKYLFLSGTYHCLNSPVEFIRDDTSENAWKELFRHNILRSCLSTQSLIGLRSDGSRSLSGKLAWTILSLRFTSIVMSMPVYHARSTRPENFTHDTAASISGLVKWNTDLVVYIIEQMIELSNSCRGHENDRGFVQRKLNELCSPALLLLLCSFPRFILRLMRPVFTGLLSVCHSQLRNAPSVAARTEFHGLFTTIFLSPVPAPQMIAMVDEVEKAVRGAYEKAQFNDERRKATEREMLISAEIPDVLMPVVTKVILITDKIMGTVDASKILYHDLRSLGLGEDKRTKAWNERNTVDVLRKVVLSEKDVKRRCVRCGSLSKDMDWRGVHNKCSCGGPWAMGGSKS</sequence>
<reference evidence="11 12" key="1">
    <citation type="submission" date="2024-04" db="EMBL/GenBank/DDBJ databases">
        <title>Phyllosticta paracitricarpa is synonymous to the EU quarantine fungus P. citricarpa based on phylogenomic analyses.</title>
        <authorList>
            <consortium name="Lawrence Berkeley National Laboratory"/>
            <person name="Van Ingen-Buijs V.A."/>
            <person name="Van Westerhoven A.C."/>
            <person name="Haridas S."/>
            <person name="Skiadas P."/>
            <person name="Martin F."/>
            <person name="Groenewald J.Z."/>
            <person name="Crous P.W."/>
            <person name="Seidl M.F."/>
        </authorList>
    </citation>
    <scope>NUCLEOTIDE SEQUENCE [LARGE SCALE GENOMIC DNA]</scope>
    <source>
        <strain evidence="11 12">CBS 123374</strain>
    </source>
</reference>
<keyword evidence="4 9" id="KW-0805">Transcription regulation</keyword>
<keyword evidence="5 9" id="KW-0010">Activator</keyword>
<evidence type="ECO:0000313" key="12">
    <source>
        <dbReference type="Proteomes" id="UP001492380"/>
    </source>
</evidence>
<evidence type="ECO:0000256" key="7">
    <source>
        <dbReference type="ARBA" id="ARBA00023242"/>
    </source>
</evidence>
<evidence type="ECO:0000256" key="9">
    <source>
        <dbReference type="RuleBase" id="RU364149"/>
    </source>
</evidence>
<evidence type="ECO:0000256" key="2">
    <source>
        <dbReference type="ARBA" id="ARBA00006543"/>
    </source>
</evidence>
<gene>
    <name evidence="9" type="primary">MED16</name>
    <name evidence="11" type="ORF">HDK90DRAFT_478960</name>
</gene>
<evidence type="ECO:0000313" key="11">
    <source>
        <dbReference type="EMBL" id="KAK8240158.1"/>
    </source>
</evidence>
<dbReference type="InterPro" id="IPR048338">
    <property type="entry name" value="Mediator_Med16"/>
</dbReference>
<keyword evidence="6 9" id="KW-0804">Transcription</keyword>
<keyword evidence="7 9" id="KW-0539">Nucleus</keyword>
<comment type="function">
    <text evidence="9">Component of the Mediator complex, a coactivator involved in the regulated transcription of nearly all RNA polymerase II-dependent genes. Mediator functions as a bridge to convey information from gene-specific regulatory proteins to the basal RNA polymerase II transcription machinery. Mediator is recruited to promoters by direct interactions with regulatory proteins and serves as a scaffold for the assembly of a functional preinitiation complex with RNA polymerase II and the general transcription factors.</text>
</comment>
<comment type="similarity">
    <text evidence="2 9">Belongs to the Mediator complex subunit 16 family.</text>
</comment>
<evidence type="ECO:0000256" key="4">
    <source>
        <dbReference type="ARBA" id="ARBA00023015"/>
    </source>
</evidence>
<organism evidence="11 12">
    <name type="scientific">Phyllosticta capitalensis</name>
    <dbReference type="NCBI Taxonomy" id="121624"/>
    <lineage>
        <taxon>Eukaryota</taxon>
        <taxon>Fungi</taxon>
        <taxon>Dikarya</taxon>
        <taxon>Ascomycota</taxon>
        <taxon>Pezizomycotina</taxon>
        <taxon>Dothideomycetes</taxon>
        <taxon>Dothideomycetes incertae sedis</taxon>
        <taxon>Botryosphaeriales</taxon>
        <taxon>Phyllostictaceae</taxon>
        <taxon>Phyllosticta</taxon>
    </lineage>
</organism>
<dbReference type="PANTHER" id="PTHR13224:SF6">
    <property type="entry name" value="MEDIATOR OF RNA POLYMERASE II TRANSCRIPTION SUBUNIT 16"/>
    <property type="match status" value="1"/>
</dbReference>
<dbReference type="Proteomes" id="UP001492380">
    <property type="component" value="Unassembled WGS sequence"/>
</dbReference>
<dbReference type="InterPro" id="IPR021665">
    <property type="entry name" value="Mediator_Med16_N"/>
</dbReference>
<comment type="subunit">
    <text evidence="9">Component of the Mediator complex.</text>
</comment>
<evidence type="ECO:0000256" key="6">
    <source>
        <dbReference type="ARBA" id="ARBA00023163"/>
    </source>
</evidence>
<comment type="caution">
    <text evidence="11">The sequence shown here is derived from an EMBL/GenBank/DDBJ whole genome shotgun (WGS) entry which is preliminary data.</text>
</comment>
<name>A0ABR1YVU3_9PEZI</name>
<dbReference type="EMBL" id="JBBWRZ010000003">
    <property type="protein sequence ID" value="KAK8240158.1"/>
    <property type="molecule type" value="Genomic_DNA"/>
</dbReference>
<protein>
    <recommendedName>
        <fullName evidence="3 9">Mediator of RNA polymerase II transcription subunit 16</fullName>
    </recommendedName>
    <alternativeName>
        <fullName evidence="8 9">Mediator complex subunit 16</fullName>
    </alternativeName>
</protein>
<proteinExistence type="inferred from homology"/>
<evidence type="ECO:0000256" key="3">
    <source>
        <dbReference type="ARBA" id="ARBA00019614"/>
    </source>
</evidence>
<accession>A0ABR1YVU3</accession>
<evidence type="ECO:0000259" key="10">
    <source>
        <dbReference type="Pfam" id="PF11635"/>
    </source>
</evidence>